<dbReference type="InterPro" id="IPR050249">
    <property type="entry name" value="Pseudomonas-type_ThrB"/>
</dbReference>
<protein>
    <submittedName>
        <fullName evidence="2">Aminoglycoside phosphotransferase family protein</fullName>
    </submittedName>
</protein>
<dbReference type="Proteomes" id="UP000631421">
    <property type="component" value="Unassembled WGS sequence"/>
</dbReference>
<feature type="domain" description="Aminoglycoside phosphotransferase" evidence="1">
    <location>
        <begin position="22"/>
        <end position="273"/>
    </location>
</feature>
<dbReference type="RefSeq" id="WP_190352940.1">
    <property type="nucleotide sequence ID" value="NZ_JACJPY010000108.1"/>
</dbReference>
<comment type="caution">
    <text evidence="2">The sequence shown here is derived from an EMBL/GenBank/DDBJ whole genome shotgun (WGS) entry which is preliminary data.</text>
</comment>
<dbReference type="EMBL" id="JACJPY010000108">
    <property type="protein sequence ID" value="MBD2152471.1"/>
    <property type="molecule type" value="Genomic_DNA"/>
</dbReference>
<keyword evidence="3" id="KW-1185">Reference proteome</keyword>
<sequence length="388" mass="44210">MGSPFLETIAQSFLPVTASVIEIQPFGSGNINHTFLVSWQQNIKGLEHFILQKINTNVFPQPAAVMQNLRLYLDHVGDRLTQQPPDRRWELPQVLPTATGTDYLRTEDGEYWRSLSLIANARSIQAISKPQEAAELGYGLAMFHSLTMDLDPQRLLDSLPNFHITPIYLQKYDQVLNSLNHGTRDAAIEKEVNHCQQIISDRRELAFILENAKTQGKLPMRVIHGDPKVNNILFDRQTDQAVSMIDLDTVKAGLWHYDIGDCLRSGCNGLGEETKAWQDVSFDLDLCQGILQGYFPKMRSSLTATDCDYFCDYIYDAVRVITFELGLRFFTDYLAGNVYFHAQYPEHNLKRSLVQFQLLLSIESQVTSIKKIIADLQHTYSSLEYSHS</sequence>
<dbReference type="SUPFAM" id="SSF56112">
    <property type="entry name" value="Protein kinase-like (PK-like)"/>
    <property type="match status" value="1"/>
</dbReference>
<evidence type="ECO:0000313" key="3">
    <source>
        <dbReference type="Proteomes" id="UP000631421"/>
    </source>
</evidence>
<reference evidence="2" key="2">
    <citation type="submission" date="2020-08" db="EMBL/GenBank/DDBJ databases">
        <authorList>
            <person name="Chen M."/>
            <person name="Teng W."/>
            <person name="Zhao L."/>
            <person name="Hu C."/>
            <person name="Zhou Y."/>
            <person name="Han B."/>
            <person name="Song L."/>
            <person name="Shu W."/>
        </authorList>
    </citation>
    <scope>NUCLEOTIDE SEQUENCE</scope>
    <source>
        <strain evidence="2">FACHB-1277</strain>
    </source>
</reference>
<accession>A0A926UWF2</accession>
<evidence type="ECO:0000259" key="1">
    <source>
        <dbReference type="Pfam" id="PF01636"/>
    </source>
</evidence>
<gene>
    <name evidence="2" type="ORF">H6F44_20455</name>
</gene>
<dbReference type="AlphaFoldDB" id="A0A926UWF2"/>
<reference evidence="2" key="1">
    <citation type="journal article" date="2015" name="ISME J.">
        <title>Draft Genome Sequence of Streptomyces incarnatus NRRL8089, which Produces the Nucleoside Antibiotic Sinefungin.</title>
        <authorList>
            <person name="Oshima K."/>
            <person name="Hattori M."/>
            <person name="Shimizu H."/>
            <person name="Fukuda K."/>
            <person name="Nemoto M."/>
            <person name="Inagaki K."/>
            <person name="Tamura T."/>
        </authorList>
    </citation>
    <scope>NUCLEOTIDE SEQUENCE</scope>
    <source>
        <strain evidence="2">FACHB-1277</strain>
    </source>
</reference>
<name>A0A926UWF2_9CYAN</name>
<dbReference type="PANTHER" id="PTHR21064">
    <property type="entry name" value="AMINOGLYCOSIDE PHOSPHOTRANSFERASE DOMAIN-CONTAINING PROTEIN-RELATED"/>
    <property type="match status" value="1"/>
</dbReference>
<dbReference type="Gene3D" id="3.90.1200.10">
    <property type="match status" value="1"/>
</dbReference>
<proteinExistence type="predicted"/>
<dbReference type="InterPro" id="IPR011009">
    <property type="entry name" value="Kinase-like_dom_sf"/>
</dbReference>
<organism evidence="2 3">
    <name type="scientific">Pseudanabaena cinerea FACHB-1277</name>
    <dbReference type="NCBI Taxonomy" id="2949581"/>
    <lineage>
        <taxon>Bacteria</taxon>
        <taxon>Bacillati</taxon>
        <taxon>Cyanobacteriota</taxon>
        <taxon>Cyanophyceae</taxon>
        <taxon>Pseudanabaenales</taxon>
        <taxon>Pseudanabaenaceae</taxon>
        <taxon>Pseudanabaena</taxon>
        <taxon>Pseudanabaena cinerea</taxon>
    </lineage>
</organism>
<dbReference type="PANTHER" id="PTHR21064:SF5">
    <property type="entry name" value="SLR1880 PROTEIN"/>
    <property type="match status" value="1"/>
</dbReference>
<dbReference type="InterPro" id="IPR002575">
    <property type="entry name" value="Aminoglycoside_PTrfase"/>
</dbReference>
<evidence type="ECO:0000313" key="2">
    <source>
        <dbReference type="EMBL" id="MBD2152471.1"/>
    </source>
</evidence>
<dbReference type="Pfam" id="PF01636">
    <property type="entry name" value="APH"/>
    <property type="match status" value="1"/>
</dbReference>